<dbReference type="InterPro" id="IPR010662">
    <property type="entry name" value="RBBP9/YdeN"/>
</dbReference>
<dbReference type="PANTHER" id="PTHR15394">
    <property type="entry name" value="SERINE HYDROLASE RBBP9"/>
    <property type="match status" value="1"/>
</dbReference>
<evidence type="ECO:0000313" key="2">
    <source>
        <dbReference type="Proteomes" id="UP001596306"/>
    </source>
</evidence>
<dbReference type="InterPro" id="IPR029058">
    <property type="entry name" value="AB_hydrolase_fold"/>
</dbReference>
<dbReference type="Pfam" id="PF06821">
    <property type="entry name" value="Ser_hydrolase"/>
    <property type="match status" value="1"/>
</dbReference>
<proteinExistence type="predicted"/>
<protein>
    <submittedName>
        <fullName evidence="1">RBBP9/YdeN family alpha/beta hydrolase</fullName>
    </submittedName>
</protein>
<comment type="caution">
    <text evidence="1">The sequence shown here is derived from an EMBL/GenBank/DDBJ whole genome shotgun (WGS) entry which is preliminary data.</text>
</comment>
<reference evidence="2" key="1">
    <citation type="journal article" date="2019" name="Int. J. Syst. Evol. Microbiol.">
        <title>The Global Catalogue of Microorganisms (GCM) 10K type strain sequencing project: providing services to taxonomists for standard genome sequencing and annotation.</title>
        <authorList>
            <consortium name="The Broad Institute Genomics Platform"/>
            <consortium name="The Broad Institute Genome Sequencing Center for Infectious Disease"/>
            <person name="Wu L."/>
            <person name="Ma J."/>
        </authorList>
    </citation>
    <scope>NUCLEOTIDE SEQUENCE [LARGE SCALE GENOMIC DNA]</scope>
    <source>
        <strain evidence="2">CCUG 43304</strain>
    </source>
</reference>
<evidence type="ECO:0000313" key="1">
    <source>
        <dbReference type="EMBL" id="MFC6357461.1"/>
    </source>
</evidence>
<keyword evidence="2" id="KW-1185">Reference proteome</keyword>
<keyword evidence="1" id="KW-0378">Hydrolase</keyword>
<dbReference type="Gene3D" id="3.40.50.1820">
    <property type="entry name" value="alpha/beta hydrolase"/>
    <property type="match status" value="1"/>
</dbReference>
<organism evidence="1 2">
    <name type="scientific">Luethyella okanaganae</name>
    <dbReference type="NCBI Taxonomy" id="69372"/>
    <lineage>
        <taxon>Bacteria</taxon>
        <taxon>Bacillati</taxon>
        <taxon>Actinomycetota</taxon>
        <taxon>Actinomycetes</taxon>
        <taxon>Micrococcales</taxon>
        <taxon>Microbacteriaceae</taxon>
        <taxon>Luethyella</taxon>
    </lineage>
</organism>
<accession>A0ABW1VHS1</accession>
<name>A0ABW1VHS1_9MICO</name>
<dbReference type="PANTHER" id="PTHR15394:SF3">
    <property type="entry name" value="SERINE HYDROLASE RBBP9"/>
    <property type="match status" value="1"/>
</dbReference>
<dbReference type="EMBL" id="JBHSTP010000004">
    <property type="protein sequence ID" value="MFC6357461.1"/>
    <property type="molecule type" value="Genomic_DNA"/>
</dbReference>
<dbReference type="GO" id="GO:0016787">
    <property type="term" value="F:hydrolase activity"/>
    <property type="evidence" value="ECO:0007669"/>
    <property type="project" value="UniProtKB-KW"/>
</dbReference>
<dbReference type="Proteomes" id="UP001596306">
    <property type="component" value="Unassembled WGS sequence"/>
</dbReference>
<gene>
    <name evidence="1" type="ORF">ACFQB0_15225</name>
</gene>
<dbReference type="RefSeq" id="WP_386733279.1">
    <property type="nucleotide sequence ID" value="NZ_JBHSTP010000004.1"/>
</dbReference>
<sequence length="190" mass="20837">MTPRFLILHGWENRRPDGHWQHWLARELAGRGYEVAYPQLPDPDEPSLDAWLDRLRAELQRSPQSTTVVCHSLACLLWMHAVTRGGLPSVERVLLAAPPAGSVVESHAAIAEFAWPRVSPSQLAAVSRRRPHVIAGDEDPYCPDGVEVAFARPLALTFEIVPGGGHLAMDDGFGPFPRVLEWAIGEGASS</sequence>
<dbReference type="SUPFAM" id="SSF53474">
    <property type="entry name" value="alpha/beta-Hydrolases"/>
    <property type="match status" value="1"/>
</dbReference>